<dbReference type="OrthoDB" id="9815896at2"/>
<accession>A0A1E5G240</accession>
<sequence length="160" mass="17965">MQTYKFISNNIESTLLIGSDLGQLLQRGDVITLTGDLGAGKTTLTKGIAQGLGINAPVSSPTFTIIKEYQQGHIPLYHFDLYRLGESALDEDLGYEEYLYGDGVCVIEWSQFIAELLPEDCLNITINHRGSEESEREIQFSFKSQRWEPIIKELMNKCGI</sequence>
<dbReference type="RefSeq" id="WP_069643008.1">
    <property type="nucleotide sequence ID" value="NZ_MIJE01000022.1"/>
</dbReference>
<evidence type="ECO:0000256" key="7">
    <source>
        <dbReference type="ARBA" id="ARBA00022741"/>
    </source>
</evidence>
<organism evidence="11 12">
    <name type="scientific">Desulfuribacillus alkaliarsenatis</name>
    <dbReference type="NCBI Taxonomy" id="766136"/>
    <lineage>
        <taxon>Bacteria</taxon>
        <taxon>Bacillati</taxon>
        <taxon>Bacillota</taxon>
        <taxon>Desulfuribacillia</taxon>
        <taxon>Desulfuribacillales</taxon>
        <taxon>Desulfuribacillaceae</taxon>
        <taxon>Desulfuribacillus</taxon>
    </lineage>
</organism>
<comment type="similarity">
    <text evidence="2">Belongs to the TsaE family.</text>
</comment>
<keyword evidence="8" id="KW-0067">ATP-binding</keyword>
<evidence type="ECO:0000256" key="1">
    <source>
        <dbReference type="ARBA" id="ARBA00004496"/>
    </source>
</evidence>
<keyword evidence="5" id="KW-0819">tRNA processing</keyword>
<dbReference type="InterPro" id="IPR027417">
    <property type="entry name" value="P-loop_NTPase"/>
</dbReference>
<keyword evidence="9" id="KW-0460">Magnesium</keyword>
<comment type="subcellular location">
    <subcellularLocation>
        <location evidence="1">Cytoplasm</location>
    </subcellularLocation>
</comment>
<reference evidence="11 12" key="1">
    <citation type="submission" date="2016-09" db="EMBL/GenBank/DDBJ databases">
        <title>Draft genome sequence for the type strain of Desulfuribacillus alkaliarsenatis AHT28, an obligately anaerobic, sulfidogenic bacterium isolated from Russian soda lake sediments.</title>
        <authorList>
            <person name="Abin C.A."/>
            <person name="Hollibaugh J.T."/>
        </authorList>
    </citation>
    <scope>NUCLEOTIDE SEQUENCE [LARGE SCALE GENOMIC DNA]</scope>
    <source>
        <strain evidence="11 12">AHT28</strain>
    </source>
</reference>
<dbReference type="Gene3D" id="3.40.50.300">
    <property type="entry name" value="P-loop containing nucleotide triphosphate hydrolases"/>
    <property type="match status" value="1"/>
</dbReference>
<dbReference type="GO" id="GO:0005524">
    <property type="term" value="F:ATP binding"/>
    <property type="evidence" value="ECO:0007669"/>
    <property type="project" value="UniProtKB-KW"/>
</dbReference>
<evidence type="ECO:0000256" key="3">
    <source>
        <dbReference type="ARBA" id="ARBA00019010"/>
    </source>
</evidence>
<proteinExistence type="inferred from homology"/>
<dbReference type="AlphaFoldDB" id="A0A1E5G240"/>
<keyword evidence="7" id="KW-0547">Nucleotide-binding</keyword>
<evidence type="ECO:0000313" key="11">
    <source>
        <dbReference type="EMBL" id="OEF96963.1"/>
    </source>
</evidence>
<dbReference type="Proteomes" id="UP000094296">
    <property type="component" value="Unassembled WGS sequence"/>
</dbReference>
<dbReference type="SUPFAM" id="SSF52540">
    <property type="entry name" value="P-loop containing nucleoside triphosphate hydrolases"/>
    <property type="match status" value="1"/>
</dbReference>
<evidence type="ECO:0000256" key="8">
    <source>
        <dbReference type="ARBA" id="ARBA00022840"/>
    </source>
</evidence>
<dbReference type="EMBL" id="MIJE01000022">
    <property type="protein sequence ID" value="OEF96963.1"/>
    <property type="molecule type" value="Genomic_DNA"/>
</dbReference>
<name>A0A1E5G240_9FIRM</name>
<dbReference type="InterPro" id="IPR003442">
    <property type="entry name" value="T6A_TsaE"/>
</dbReference>
<dbReference type="Pfam" id="PF02367">
    <property type="entry name" value="TsaE"/>
    <property type="match status" value="1"/>
</dbReference>
<keyword evidence="11" id="KW-0808">Transferase</keyword>
<keyword evidence="6" id="KW-0479">Metal-binding</keyword>
<evidence type="ECO:0000313" key="12">
    <source>
        <dbReference type="Proteomes" id="UP000094296"/>
    </source>
</evidence>
<evidence type="ECO:0000256" key="10">
    <source>
        <dbReference type="ARBA" id="ARBA00032441"/>
    </source>
</evidence>
<dbReference type="PANTHER" id="PTHR33540:SF2">
    <property type="entry name" value="TRNA THREONYLCARBAMOYLADENOSINE BIOSYNTHESIS PROTEIN TSAE"/>
    <property type="match status" value="1"/>
</dbReference>
<evidence type="ECO:0000256" key="5">
    <source>
        <dbReference type="ARBA" id="ARBA00022694"/>
    </source>
</evidence>
<evidence type="ECO:0000256" key="9">
    <source>
        <dbReference type="ARBA" id="ARBA00022842"/>
    </source>
</evidence>
<dbReference type="NCBIfam" id="TIGR00150">
    <property type="entry name" value="T6A_YjeE"/>
    <property type="match status" value="1"/>
</dbReference>
<dbReference type="GO" id="GO:0046872">
    <property type="term" value="F:metal ion binding"/>
    <property type="evidence" value="ECO:0007669"/>
    <property type="project" value="UniProtKB-KW"/>
</dbReference>
<dbReference type="GO" id="GO:0016740">
    <property type="term" value="F:transferase activity"/>
    <property type="evidence" value="ECO:0007669"/>
    <property type="project" value="UniProtKB-KW"/>
</dbReference>
<dbReference type="GO" id="GO:0005737">
    <property type="term" value="C:cytoplasm"/>
    <property type="evidence" value="ECO:0007669"/>
    <property type="project" value="UniProtKB-SubCell"/>
</dbReference>
<dbReference type="PANTHER" id="PTHR33540">
    <property type="entry name" value="TRNA THREONYLCARBAMOYLADENOSINE BIOSYNTHESIS PROTEIN TSAE"/>
    <property type="match status" value="1"/>
</dbReference>
<keyword evidence="12" id="KW-1185">Reference proteome</keyword>
<evidence type="ECO:0000256" key="2">
    <source>
        <dbReference type="ARBA" id="ARBA00007599"/>
    </source>
</evidence>
<protein>
    <recommendedName>
        <fullName evidence="3">tRNA threonylcarbamoyladenosine biosynthesis protein TsaE</fullName>
    </recommendedName>
    <alternativeName>
        <fullName evidence="10">t(6)A37 threonylcarbamoyladenosine biosynthesis protein TsaE</fullName>
    </alternativeName>
</protein>
<gene>
    <name evidence="11" type="ORF">BHF68_04990</name>
</gene>
<comment type="caution">
    <text evidence="11">The sequence shown here is derived from an EMBL/GenBank/DDBJ whole genome shotgun (WGS) entry which is preliminary data.</text>
</comment>
<dbReference type="STRING" id="766136.BHF68_04990"/>
<keyword evidence="4" id="KW-0963">Cytoplasm</keyword>
<dbReference type="GO" id="GO:0002949">
    <property type="term" value="P:tRNA threonylcarbamoyladenosine modification"/>
    <property type="evidence" value="ECO:0007669"/>
    <property type="project" value="InterPro"/>
</dbReference>
<evidence type="ECO:0000256" key="4">
    <source>
        <dbReference type="ARBA" id="ARBA00022490"/>
    </source>
</evidence>
<evidence type="ECO:0000256" key="6">
    <source>
        <dbReference type="ARBA" id="ARBA00022723"/>
    </source>
</evidence>